<evidence type="ECO:0000313" key="6">
    <source>
        <dbReference type="EMBL" id="RCK47127.1"/>
    </source>
</evidence>
<dbReference type="InterPro" id="IPR000182">
    <property type="entry name" value="GNAT_dom"/>
</dbReference>
<dbReference type="Proteomes" id="UP000252255">
    <property type="component" value="Unassembled WGS sequence"/>
</dbReference>
<keyword evidence="2" id="KW-0012">Acyltransferase</keyword>
<evidence type="ECO:0000256" key="2">
    <source>
        <dbReference type="ARBA" id="ARBA00023315"/>
    </source>
</evidence>
<evidence type="ECO:0000256" key="3">
    <source>
        <dbReference type="ARBA" id="ARBA00050603"/>
    </source>
</evidence>
<organism evidence="6 7">
    <name type="scientific">Thalassospira profundimaris</name>
    <dbReference type="NCBI Taxonomy" id="502049"/>
    <lineage>
        <taxon>Bacteria</taxon>
        <taxon>Pseudomonadati</taxon>
        <taxon>Pseudomonadota</taxon>
        <taxon>Alphaproteobacteria</taxon>
        <taxon>Rhodospirillales</taxon>
        <taxon>Thalassospiraceae</taxon>
        <taxon>Thalassospira</taxon>
    </lineage>
</organism>
<feature type="domain" description="N-acetyltransferase" evidence="5">
    <location>
        <begin position="1"/>
        <end position="163"/>
    </location>
</feature>
<dbReference type="InterPro" id="IPR016181">
    <property type="entry name" value="Acyl_CoA_acyltransferase"/>
</dbReference>
<comment type="catalytic activity">
    <reaction evidence="3">
        <text>L-methionine sulfoximine + acetyl-CoA = N-acetyl-L-methionine sulfoximine + CoA + H(+)</text>
        <dbReference type="Rhea" id="RHEA:47660"/>
        <dbReference type="ChEBI" id="CHEBI:15378"/>
        <dbReference type="ChEBI" id="CHEBI:57287"/>
        <dbReference type="ChEBI" id="CHEBI:57288"/>
        <dbReference type="ChEBI" id="CHEBI:87826"/>
        <dbReference type="ChEBI" id="CHEBI:87827"/>
    </reaction>
</comment>
<dbReference type="Pfam" id="PF00583">
    <property type="entry name" value="Acetyltransf_1"/>
    <property type="match status" value="1"/>
</dbReference>
<dbReference type="PANTHER" id="PTHR43072">
    <property type="entry name" value="N-ACETYLTRANSFERASE"/>
    <property type="match status" value="1"/>
</dbReference>
<evidence type="ECO:0000259" key="5">
    <source>
        <dbReference type="PROSITE" id="PS51186"/>
    </source>
</evidence>
<dbReference type="SUPFAM" id="SSF55729">
    <property type="entry name" value="Acyl-CoA N-acyltransferases (Nat)"/>
    <property type="match status" value="1"/>
</dbReference>
<evidence type="ECO:0000313" key="7">
    <source>
        <dbReference type="Proteomes" id="UP000252255"/>
    </source>
</evidence>
<keyword evidence="1 6" id="KW-0808">Transferase</keyword>
<dbReference type="CDD" id="cd04301">
    <property type="entry name" value="NAT_SF"/>
    <property type="match status" value="1"/>
</dbReference>
<evidence type="ECO:0000256" key="1">
    <source>
        <dbReference type="ARBA" id="ARBA00022679"/>
    </source>
</evidence>
<dbReference type="Gene3D" id="3.40.630.30">
    <property type="match status" value="1"/>
</dbReference>
<dbReference type="AlphaFoldDB" id="A0A367X0G0"/>
<proteinExistence type="predicted"/>
<dbReference type="EMBL" id="JPWI01000003">
    <property type="protein sequence ID" value="RCK47127.1"/>
    <property type="molecule type" value="Genomic_DNA"/>
</dbReference>
<comment type="catalytic activity">
    <reaction evidence="4">
        <text>L-methionine sulfone + acetyl-CoA = N-acetyl-L-methionine sulfone + CoA + H(+)</text>
        <dbReference type="Rhea" id="RHEA:47656"/>
        <dbReference type="ChEBI" id="CHEBI:15378"/>
        <dbReference type="ChEBI" id="CHEBI:57287"/>
        <dbReference type="ChEBI" id="CHEBI:57288"/>
        <dbReference type="ChEBI" id="CHEBI:87824"/>
        <dbReference type="ChEBI" id="CHEBI:87825"/>
    </reaction>
</comment>
<gene>
    <name evidence="6" type="ORF">TH30_06435</name>
</gene>
<reference evidence="6 7" key="1">
    <citation type="submission" date="2014-07" db="EMBL/GenBank/DDBJ databases">
        <title>Draft genome sequence of Thalassospira profundimaris PR54-5.</title>
        <authorList>
            <person name="Lai Q."/>
            <person name="Shao Z."/>
        </authorList>
    </citation>
    <scope>NUCLEOTIDE SEQUENCE [LARGE SCALE GENOMIC DNA]</scope>
    <source>
        <strain evidence="6 7">PR54-5</strain>
    </source>
</reference>
<comment type="caution">
    <text evidence="6">The sequence shown here is derived from an EMBL/GenBank/DDBJ whole genome shotgun (WGS) entry which is preliminary data.</text>
</comment>
<dbReference type="OrthoDB" id="5459937at2"/>
<sequence>MQVRSATKMDLPEILEIYNQVLRDSTAIYDNEPSSLAEREEWFDGRVRDGFPILVAEQDSSILGFSSYGAWRGRWGYRYTVEHSVHVHVSHRGTGVGRALLSPLIEMARAAGMHVMIGGIDAENLNSIRFHERLGFVQVGCAKEVARKFDRWLDLVTMQLTLDDGAGLRA</sequence>
<dbReference type="PROSITE" id="PS51186">
    <property type="entry name" value="GNAT"/>
    <property type="match status" value="1"/>
</dbReference>
<dbReference type="GO" id="GO:0016747">
    <property type="term" value="F:acyltransferase activity, transferring groups other than amino-acyl groups"/>
    <property type="evidence" value="ECO:0007669"/>
    <property type="project" value="InterPro"/>
</dbReference>
<evidence type="ECO:0000256" key="4">
    <source>
        <dbReference type="ARBA" id="ARBA00051334"/>
    </source>
</evidence>
<name>A0A367X0G0_9PROT</name>
<protein>
    <submittedName>
        <fullName evidence="6">Acetyltransferase</fullName>
    </submittedName>
</protein>
<dbReference type="FunFam" id="3.40.630.30:FF:000026">
    <property type="entry name" value="Phosphinothricin acetyltransferase"/>
    <property type="match status" value="1"/>
</dbReference>
<dbReference type="RefSeq" id="WP_114097511.1">
    <property type="nucleotide sequence ID" value="NZ_JPWI01000003.1"/>
</dbReference>
<dbReference type="PANTHER" id="PTHR43072:SF23">
    <property type="entry name" value="UPF0039 PROTEIN C11D3.02C"/>
    <property type="match status" value="1"/>
</dbReference>
<accession>A0A367X0G0</accession>